<name>A0ABR9QXP6_9FIRM</name>
<dbReference type="PANTHER" id="PTHR42887:SF2">
    <property type="entry name" value="OS12G0638800 PROTEIN"/>
    <property type="match status" value="1"/>
</dbReference>
<dbReference type="Gene3D" id="2.40.30.10">
    <property type="entry name" value="Translation factors"/>
    <property type="match status" value="1"/>
</dbReference>
<reference evidence="6 7" key="1">
    <citation type="submission" date="2020-10" db="EMBL/GenBank/DDBJ databases">
        <title>ChiBAC.</title>
        <authorList>
            <person name="Zenner C."/>
            <person name="Hitch T.C.A."/>
            <person name="Clavel T."/>
        </authorList>
    </citation>
    <scope>NUCLEOTIDE SEQUENCE [LARGE SCALE GENOMIC DNA]</scope>
    <source>
        <strain evidence="6 7">DSM 108706</strain>
    </source>
</reference>
<dbReference type="SUPFAM" id="SSF160996">
    <property type="entry name" value="HI0933 insert domain-like"/>
    <property type="match status" value="1"/>
</dbReference>
<organism evidence="6 7">
    <name type="scientific">Gallibacter intestinalis</name>
    <dbReference type="NCBI Taxonomy" id="2779356"/>
    <lineage>
        <taxon>Bacteria</taxon>
        <taxon>Bacillati</taxon>
        <taxon>Bacillota</taxon>
        <taxon>Clostridia</taxon>
        <taxon>Eubacteriales</taxon>
        <taxon>Eubacteriaceae</taxon>
        <taxon>Gallibacter</taxon>
    </lineage>
</organism>
<keyword evidence="2" id="KW-0285">Flavoprotein</keyword>
<gene>
    <name evidence="6" type="ORF">INF20_04905</name>
</gene>
<evidence type="ECO:0000256" key="1">
    <source>
        <dbReference type="ARBA" id="ARBA00001974"/>
    </source>
</evidence>
<feature type="domain" description="RsdA/BaiN/AoA(So)-like insert" evidence="5">
    <location>
        <begin position="175"/>
        <end position="334"/>
    </location>
</feature>
<dbReference type="InterPro" id="IPR004792">
    <property type="entry name" value="BaiN-like"/>
</dbReference>
<feature type="domain" description="RsdA/BaiN/AoA(So)-like Rossmann fold-like" evidence="4">
    <location>
        <begin position="64"/>
        <end position="388"/>
    </location>
</feature>
<proteinExistence type="predicted"/>
<dbReference type="Pfam" id="PF03486">
    <property type="entry name" value="HI0933_like"/>
    <property type="match status" value="1"/>
</dbReference>
<dbReference type="NCBIfam" id="TIGR00275">
    <property type="entry name" value="aminoacetone oxidase family FAD-binding enzyme"/>
    <property type="match status" value="1"/>
</dbReference>
<evidence type="ECO:0000256" key="3">
    <source>
        <dbReference type="ARBA" id="ARBA00022827"/>
    </source>
</evidence>
<dbReference type="SUPFAM" id="SSF51905">
    <property type="entry name" value="FAD/NAD(P)-binding domain"/>
    <property type="match status" value="1"/>
</dbReference>
<dbReference type="Pfam" id="PF13450">
    <property type="entry name" value="NAD_binding_8"/>
    <property type="match status" value="1"/>
</dbReference>
<evidence type="ECO:0000259" key="5">
    <source>
        <dbReference type="Pfam" id="PF22780"/>
    </source>
</evidence>
<accession>A0ABR9QXP6</accession>
<dbReference type="InterPro" id="IPR055178">
    <property type="entry name" value="RsdA/BaiN/AoA(So)-like_dom"/>
</dbReference>
<dbReference type="InterPro" id="IPR023166">
    <property type="entry name" value="BaiN-like_dom_sf"/>
</dbReference>
<keyword evidence="3" id="KW-0274">FAD</keyword>
<dbReference type="Gene3D" id="1.10.8.260">
    <property type="entry name" value="HI0933 insert domain-like"/>
    <property type="match status" value="1"/>
</dbReference>
<comment type="cofactor">
    <cofactor evidence="1">
        <name>FAD</name>
        <dbReference type="ChEBI" id="CHEBI:57692"/>
    </cofactor>
</comment>
<dbReference type="EMBL" id="JADCKA010000007">
    <property type="protein sequence ID" value="MBE5035621.1"/>
    <property type="molecule type" value="Genomic_DNA"/>
</dbReference>
<dbReference type="PRINTS" id="PR00368">
    <property type="entry name" value="FADPNR"/>
</dbReference>
<dbReference type="InterPro" id="IPR036188">
    <property type="entry name" value="FAD/NAD-bd_sf"/>
</dbReference>
<sequence>MKKSNVCIIGGGASGMAAAIYIKEKMPDLNVLLLEKKDVLGKKLSVTGNGRCNISNVQCPTFGDTSRFFKSIGVEIKTDNEGRAYPVSERAKDVTETMENLLLSLGVDIKKNVTVNNISKINEKGCFIVSSDKESFEAEKVIIATGGKSAPQFGTTGDGYVLARNMGHTINKLAPALVALECSNSVLGINKGVRANAGVTLFRHSYFVEEEKGEVQFTEDGLSGICIFNLSNFVRLNENTGFSDYELALDLLPEYKPTEILYILSRKKNISGLKTIDLMKSIVKPELAQKLLKDISQRIPEAKDLSTEHLKDIILMFKNVRFTITGAKGWKQAQCTMGGVSWDDFNLHTMESTVVSGLYFTGEIIDYVGPCGGFNLENAWNTARKAGKAICTEYMR</sequence>
<evidence type="ECO:0000256" key="2">
    <source>
        <dbReference type="ARBA" id="ARBA00022630"/>
    </source>
</evidence>
<comment type="caution">
    <text evidence="6">The sequence shown here is derived from an EMBL/GenBank/DDBJ whole genome shotgun (WGS) entry which is preliminary data.</text>
</comment>
<evidence type="ECO:0000313" key="7">
    <source>
        <dbReference type="Proteomes" id="UP001516588"/>
    </source>
</evidence>
<protein>
    <submittedName>
        <fullName evidence="6">Aminoacetone oxidase family FAD-binding enzyme</fullName>
    </submittedName>
</protein>
<dbReference type="Gene3D" id="3.50.50.60">
    <property type="entry name" value="FAD/NAD(P)-binding domain"/>
    <property type="match status" value="2"/>
</dbReference>
<evidence type="ECO:0000313" key="6">
    <source>
        <dbReference type="EMBL" id="MBE5035621.1"/>
    </source>
</evidence>
<evidence type="ECO:0000259" key="4">
    <source>
        <dbReference type="Pfam" id="PF03486"/>
    </source>
</evidence>
<dbReference type="InterPro" id="IPR057661">
    <property type="entry name" value="RsdA/BaiN/AoA(So)_Rossmann"/>
</dbReference>
<dbReference type="PRINTS" id="PR00469">
    <property type="entry name" value="PNDRDTASEII"/>
</dbReference>
<keyword evidence="7" id="KW-1185">Reference proteome</keyword>
<dbReference type="PANTHER" id="PTHR42887">
    <property type="entry name" value="OS12G0638800 PROTEIN"/>
    <property type="match status" value="1"/>
</dbReference>
<dbReference type="Proteomes" id="UP001516588">
    <property type="component" value="Unassembled WGS sequence"/>
</dbReference>
<dbReference type="Pfam" id="PF22780">
    <property type="entry name" value="HI0933_like_1st"/>
    <property type="match status" value="1"/>
</dbReference>
<dbReference type="RefSeq" id="WP_226385270.1">
    <property type="nucleotide sequence ID" value="NZ_JADCKA010000007.1"/>
</dbReference>